<sequence length="416" mass="48463">MISEDFGMALGLALQTANHNIMKKALLIFSTVFLFLACGGVKKTQEAINTGNYQQAINSALRNLADNKDKRGNQPYVLMLEEAFAKNMERELQNIAFLEKDGNPANLEAIYKSYTQLRQIQERIRPLLPLYVRDENRNARFNFKNFDEDIIDSKDRLSDYLYDNALSLFESASSKLDYRRAYEDFRYLDEINPGYADTKEQMEVAYQRGLDYVKVKMVNDTQVVIPERLEEELLNFNTYGLDDLWTQYHNNPLENIRYDYEMQVAFREINISPEQVNEKQFVKEKQVKDGYRYLEDENGNLVKDSLGNEIKVDNFKTVTCNYYQFTQQKMAQVTGLVSFVDLNTKQQLNTYPLSSEFLFQHVYANYSGDRRALDNDLIALLNLGAVPFPSNEQMVYDAGEDLKAKLKQIIVRHRFN</sequence>
<comment type="caution">
    <text evidence="1">The sequence shown here is derived from an EMBL/GenBank/DDBJ whole genome shotgun (WGS) entry which is preliminary data.</text>
</comment>
<accession>A0ABQ1QN39</accession>
<evidence type="ECO:0000313" key="1">
    <source>
        <dbReference type="EMBL" id="GGD37510.1"/>
    </source>
</evidence>
<organism evidence="1 2">
    <name type="scientific">Muriicola marianensis</name>
    <dbReference type="NCBI Taxonomy" id="1324801"/>
    <lineage>
        <taxon>Bacteria</taxon>
        <taxon>Pseudomonadati</taxon>
        <taxon>Bacteroidota</taxon>
        <taxon>Flavobacteriia</taxon>
        <taxon>Flavobacteriales</taxon>
        <taxon>Flavobacteriaceae</taxon>
        <taxon>Muriicola</taxon>
    </lineage>
</organism>
<gene>
    <name evidence="1" type="ORF">GCM10011361_00660</name>
</gene>
<keyword evidence="2" id="KW-1185">Reference proteome</keyword>
<reference evidence="2" key="1">
    <citation type="journal article" date="2019" name="Int. J. Syst. Evol. Microbiol.">
        <title>The Global Catalogue of Microorganisms (GCM) 10K type strain sequencing project: providing services to taxonomists for standard genome sequencing and annotation.</title>
        <authorList>
            <consortium name="The Broad Institute Genomics Platform"/>
            <consortium name="The Broad Institute Genome Sequencing Center for Infectious Disease"/>
            <person name="Wu L."/>
            <person name="Ma J."/>
        </authorList>
    </citation>
    <scope>NUCLEOTIDE SEQUENCE [LARGE SCALE GENOMIC DNA]</scope>
    <source>
        <strain evidence="2">CGMCC 1.12606</strain>
    </source>
</reference>
<evidence type="ECO:0000313" key="2">
    <source>
        <dbReference type="Proteomes" id="UP000625780"/>
    </source>
</evidence>
<proteinExistence type="predicted"/>
<protein>
    <submittedName>
        <fullName evidence="1">Uncharacterized protein</fullName>
    </submittedName>
</protein>
<dbReference type="Proteomes" id="UP000625780">
    <property type="component" value="Unassembled WGS sequence"/>
</dbReference>
<dbReference type="EMBL" id="BMFH01000001">
    <property type="protein sequence ID" value="GGD37510.1"/>
    <property type="molecule type" value="Genomic_DNA"/>
</dbReference>
<name>A0ABQ1QN39_9FLAO</name>